<dbReference type="AlphaFoldDB" id="A0A078I033"/>
<dbReference type="EMBL" id="LK032558">
    <property type="protein sequence ID" value="CDY43472.1"/>
    <property type="molecule type" value="Genomic_DNA"/>
</dbReference>
<protein>
    <submittedName>
        <fullName evidence="2">BnaC08g10810D protein</fullName>
    </submittedName>
</protein>
<accession>A0A078I033</accession>
<organism evidence="2 3">
    <name type="scientific">Brassica napus</name>
    <name type="common">Rape</name>
    <dbReference type="NCBI Taxonomy" id="3708"/>
    <lineage>
        <taxon>Eukaryota</taxon>
        <taxon>Viridiplantae</taxon>
        <taxon>Streptophyta</taxon>
        <taxon>Embryophyta</taxon>
        <taxon>Tracheophyta</taxon>
        <taxon>Spermatophyta</taxon>
        <taxon>Magnoliopsida</taxon>
        <taxon>eudicotyledons</taxon>
        <taxon>Gunneridae</taxon>
        <taxon>Pentapetalae</taxon>
        <taxon>rosids</taxon>
        <taxon>malvids</taxon>
        <taxon>Brassicales</taxon>
        <taxon>Brassicaceae</taxon>
        <taxon>Brassiceae</taxon>
        <taxon>Brassica</taxon>
    </lineage>
</organism>
<reference evidence="2 3" key="1">
    <citation type="journal article" date="2014" name="Science">
        <title>Plant genetics. Early allopolyploid evolution in the post-Neolithic Brassica napus oilseed genome.</title>
        <authorList>
            <person name="Chalhoub B."/>
            <person name="Denoeud F."/>
            <person name="Liu S."/>
            <person name="Parkin I.A."/>
            <person name="Tang H."/>
            <person name="Wang X."/>
            <person name="Chiquet J."/>
            <person name="Belcram H."/>
            <person name="Tong C."/>
            <person name="Samans B."/>
            <person name="Correa M."/>
            <person name="Da Silva C."/>
            <person name="Just J."/>
            <person name="Falentin C."/>
            <person name="Koh C.S."/>
            <person name="Le Clainche I."/>
            <person name="Bernard M."/>
            <person name="Bento P."/>
            <person name="Noel B."/>
            <person name="Labadie K."/>
            <person name="Alberti A."/>
            <person name="Charles M."/>
            <person name="Arnaud D."/>
            <person name="Guo H."/>
            <person name="Daviaud C."/>
            <person name="Alamery S."/>
            <person name="Jabbari K."/>
            <person name="Zhao M."/>
            <person name="Edger P.P."/>
            <person name="Chelaifa H."/>
            <person name="Tack D."/>
            <person name="Lassalle G."/>
            <person name="Mestiri I."/>
            <person name="Schnel N."/>
            <person name="Le Paslier M.C."/>
            <person name="Fan G."/>
            <person name="Renault V."/>
            <person name="Bayer P.E."/>
            <person name="Golicz A.A."/>
            <person name="Manoli S."/>
            <person name="Lee T.H."/>
            <person name="Thi V.H."/>
            <person name="Chalabi S."/>
            <person name="Hu Q."/>
            <person name="Fan C."/>
            <person name="Tollenaere R."/>
            <person name="Lu Y."/>
            <person name="Battail C."/>
            <person name="Shen J."/>
            <person name="Sidebottom C.H."/>
            <person name="Wang X."/>
            <person name="Canaguier A."/>
            <person name="Chauveau A."/>
            <person name="Berard A."/>
            <person name="Deniot G."/>
            <person name="Guan M."/>
            <person name="Liu Z."/>
            <person name="Sun F."/>
            <person name="Lim Y.P."/>
            <person name="Lyons E."/>
            <person name="Town C.D."/>
            <person name="Bancroft I."/>
            <person name="Wang X."/>
            <person name="Meng J."/>
            <person name="Ma J."/>
            <person name="Pires J.C."/>
            <person name="King G.J."/>
            <person name="Brunel D."/>
            <person name="Delourme R."/>
            <person name="Renard M."/>
            <person name="Aury J.M."/>
            <person name="Adams K.L."/>
            <person name="Batley J."/>
            <person name="Snowdon R.J."/>
            <person name="Tost J."/>
            <person name="Edwards D."/>
            <person name="Zhou Y."/>
            <person name="Hua W."/>
            <person name="Sharpe A.G."/>
            <person name="Paterson A.H."/>
            <person name="Guan C."/>
            <person name="Wincker P."/>
        </authorList>
    </citation>
    <scope>NUCLEOTIDE SEQUENCE [LARGE SCALE GENOMIC DNA]</scope>
    <source>
        <strain evidence="3">cv. Darmor-bzh</strain>
    </source>
</reference>
<sequence length="178" mass="20213">MGVRVLNLSPSPGGAASGSESEYNQQCGERCDEATERSKKRMRKAEAFCSNFLCFRFLEKFNLADSKGCGFVSLKYLKHDISLLPTNEWEHNDIFSHIVAMNSMPCLKSERINTYTPAKANPVILLPFIRSAPSLTVSFFYYRDDKAKPCYSHYVYDLNAETENCDEVTQCRCVTEES</sequence>
<evidence type="ECO:0000313" key="2">
    <source>
        <dbReference type="EMBL" id="CDY43472.1"/>
    </source>
</evidence>
<evidence type="ECO:0000256" key="1">
    <source>
        <dbReference type="SAM" id="MobiDB-lite"/>
    </source>
</evidence>
<proteinExistence type="predicted"/>
<keyword evidence="3" id="KW-1185">Reference proteome</keyword>
<feature type="compositionally biased region" description="Low complexity" evidence="1">
    <location>
        <begin position="9"/>
        <end position="22"/>
    </location>
</feature>
<gene>
    <name evidence="2" type="primary">BnaC08g10810D</name>
    <name evidence="2" type="ORF">GSBRNA2T00076721001</name>
</gene>
<dbReference type="Gramene" id="CDY43472">
    <property type="protein sequence ID" value="CDY43472"/>
    <property type="gene ID" value="GSBRNA2T00076721001"/>
</dbReference>
<name>A0A078I033_BRANA</name>
<evidence type="ECO:0000313" key="3">
    <source>
        <dbReference type="Proteomes" id="UP000028999"/>
    </source>
</evidence>
<dbReference type="PaxDb" id="3708-A0A078I033"/>
<feature type="region of interest" description="Disordered" evidence="1">
    <location>
        <begin position="1"/>
        <end position="22"/>
    </location>
</feature>
<dbReference type="Proteomes" id="UP000028999">
    <property type="component" value="Unassembled WGS sequence"/>
</dbReference>